<gene>
    <name evidence="4" type="ORF">SPLIT_LOCUS6409</name>
</gene>
<accession>A0A9P0N3F5</accession>
<dbReference type="Gene3D" id="1.25.40.1040">
    <property type="match status" value="1"/>
</dbReference>
<organism evidence="4 5">
    <name type="scientific">Spodoptera littoralis</name>
    <name type="common">Egyptian cotton leafworm</name>
    <dbReference type="NCBI Taxonomy" id="7109"/>
    <lineage>
        <taxon>Eukaryota</taxon>
        <taxon>Metazoa</taxon>
        <taxon>Ecdysozoa</taxon>
        <taxon>Arthropoda</taxon>
        <taxon>Hexapoda</taxon>
        <taxon>Insecta</taxon>
        <taxon>Pterygota</taxon>
        <taxon>Neoptera</taxon>
        <taxon>Endopterygota</taxon>
        <taxon>Lepidoptera</taxon>
        <taxon>Glossata</taxon>
        <taxon>Ditrysia</taxon>
        <taxon>Noctuoidea</taxon>
        <taxon>Noctuidae</taxon>
        <taxon>Amphipyrinae</taxon>
        <taxon>Spodoptera</taxon>
    </lineage>
</organism>
<dbReference type="PANTHER" id="PTHR22767">
    <property type="entry name" value="N-TERMINAL ACETYLTRANSFERASE-RELATED"/>
    <property type="match status" value="1"/>
</dbReference>
<dbReference type="Proteomes" id="UP001153321">
    <property type="component" value="Chromosome 22"/>
</dbReference>
<dbReference type="GO" id="GO:0031416">
    <property type="term" value="C:NatB complex"/>
    <property type="evidence" value="ECO:0007669"/>
    <property type="project" value="TreeGrafter"/>
</dbReference>
<evidence type="ECO:0000313" key="5">
    <source>
        <dbReference type="Proteomes" id="UP001153321"/>
    </source>
</evidence>
<evidence type="ECO:0000313" key="4">
    <source>
        <dbReference type="EMBL" id="CAH1641053.1"/>
    </source>
</evidence>
<dbReference type="SUPFAM" id="SSF48452">
    <property type="entry name" value="TPR-like"/>
    <property type="match status" value="1"/>
</dbReference>
<dbReference type="EMBL" id="LR824553">
    <property type="protein sequence ID" value="CAH1641053.1"/>
    <property type="molecule type" value="Genomic_DNA"/>
</dbReference>
<reference evidence="4" key="1">
    <citation type="submission" date="2022-02" db="EMBL/GenBank/DDBJ databases">
        <authorList>
            <person name="King R."/>
        </authorList>
    </citation>
    <scope>NUCLEOTIDE SEQUENCE</scope>
</reference>
<evidence type="ECO:0000256" key="3">
    <source>
        <dbReference type="ARBA" id="ARBA00029872"/>
    </source>
</evidence>
<keyword evidence="5" id="KW-1185">Reference proteome</keyword>
<dbReference type="AlphaFoldDB" id="A0A9P0N3F5"/>
<dbReference type="InterPro" id="IPR011990">
    <property type="entry name" value="TPR-like_helical_dom_sf"/>
</dbReference>
<evidence type="ECO:0000256" key="1">
    <source>
        <dbReference type="ARBA" id="ARBA00006298"/>
    </source>
</evidence>
<dbReference type="Pfam" id="PF09797">
    <property type="entry name" value="NatB_MDM20"/>
    <property type="match status" value="2"/>
</dbReference>
<name>A0A9P0N3F5_SPOLI</name>
<dbReference type="PANTHER" id="PTHR22767:SF3">
    <property type="entry name" value="N-ALPHA-ACETYLTRANSFERASE 25, NATB AUXILIARY SUBUNIT"/>
    <property type="match status" value="1"/>
</dbReference>
<dbReference type="InterPro" id="IPR019183">
    <property type="entry name" value="NAA25_NatB_aux_su"/>
</dbReference>
<evidence type="ECO:0000256" key="2">
    <source>
        <dbReference type="ARBA" id="ARBA00022803"/>
    </source>
</evidence>
<sequence length="1027" mass="115798">MAVRPQHMHDGGIVERRLRPIYDWLDIGNNKKALQEAEKVLKKSPSLQAARALKALALFRLGKGLEAQVVLDALADEKPSDDTTLQAMTISYRESQQLHKVCMLYENAVKSEPTNEELHSHLFMSYVRVGDYRSQQRAAMALYKFAPKNPYYFWAVMSIVLQAKTSEDNTKRGILLALAQRMVDNFISENKMEAEQEARLYIMILELQEKWEDILKFIESPLYSQLVPGSTAQASIPYLKKLGQWKRLNVVCKELLWDNQDRWDYYVPYFDSVFYLMKENEEDTDSSIDNTAEKCHEFICQLVESMSSGRTLRGPYLARLELWKRLAVDGDPTSLIGSGLALCVQYLRVFANKPCAVPDLRPYLGMIPQKEREENCREFLTCLGFDENSEPESGSLIETTFAQRVVTYTDLGKEYRTSTVAESESAQGRNSLSGKLLILGKPRFPPDVGLDTCKVSSFTLGGVHPHCSPRVEKLEFGIRAYVIPIHNVVVTFNIIHGRKLCQSADDIQRHISCLAAWRLVAAPLSSTGALELAATLRGHYMRCLQKGLVTSNITEFCAADHYGILAAHHYFYAGVEQQSSAPIVEALCLLELVLHHSPANFHAKLLLVKLYHLLGNALAADSIYQRLEVKHIQLVSLGWLHCARLAPACLASRALQLLADTRAFLKHHGKDSVEHLTYAYKYGTFEKLVELSAWAARLEACGWGAAAARDQALLAQLAGPPALLHQPSRLPALPTDNRDLNVIVNYEPPQFQDDNLKARTFDQEVSYLRLKDALVSAIALCIELADSRPVEEKKGHYEQLNTCVEAFSGAMEKCRQLYAEKERISISAPFPSRIIAFVNSPVPYRELYATILRLVGELAISRTTAAHDACETVARLLPKAQLQLQDEIAVKGDPVWRMRDRLESLSNYLEFIGIITFLLGVCNELFSPASAKKSKKKTNHSPDEIKTSELLNKLNNSAQTSIAFLENILDEWPKYEVSIDEILAKLSLDDKYQSPVENKLKTGRDDMLNDVRNILKRKSKYLKSLLQ</sequence>
<keyword evidence="2" id="KW-0802">TPR repeat</keyword>
<protein>
    <recommendedName>
        <fullName evidence="3">N-terminal acetyltransferase B complex subunit MDM20 homolog</fullName>
    </recommendedName>
</protein>
<comment type="similarity">
    <text evidence="1">Belongs to the MDM20/NAA25 family.</text>
</comment>
<proteinExistence type="inferred from homology"/>